<dbReference type="Pfam" id="PF00656">
    <property type="entry name" value="Peptidase_C14"/>
    <property type="match status" value="1"/>
</dbReference>
<organism evidence="4">
    <name type="scientific">Candidatus Kentrum sp. MB</name>
    <dbReference type="NCBI Taxonomy" id="2138164"/>
    <lineage>
        <taxon>Bacteria</taxon>
        <taxon>Pseudomonadati</taxon>
        <taxon>Pseudomonadota</taxon>
        <taxon>Gammaproteobacteria</taxon>
        <taxon>Candidatus Kentrum</taxon>
    </lineage>
</organism>
<name>A0A451BFK2_9GAMM</name>
<dbReference type="GO" id="GO:0006508">
    <property type="term" value="P:proteolysis"/>
    <property type="evidence" value="ECO:0007669"/>
    <property type="project" value="InterPro"/>
</dbReference>
<evidence type="ECO:0000313" key="2">
    <source>
        <dbReference type="EMBL" id="VFK33544.1"/>
    </source>
</evidence>
<evidence type="ECO:0000259" key="1">
    <source>
        <dbReference type="Pfam" id="PF00656"/>
    </source>
</evidence>
<accession>A0A451BFK2</accession>
<dbReference type="AlphaFoldDB" id="A0A451BFK2"/>
<dbReference type="EMBL" id="CAADGH010000096">
    <property type="protein sequence ID" value="VFK77063.1"/>
    <property type="molecule type" value="Genomic_DNA"/>
</dbReference>
<reference evidence="4" key="1">
    <citation type="submission" date="2019-02" db="EMBL/GenBank/DDBJ databases">
        <authorList>
            <person name="Gruber-Vodicka R. H."/>
            <person name="Seah K. B. B."/>
        </authorList>
    </citation>
    <scope>NUCLEOTIDE SEQUENCE</scope>
    <source>
        <strain evidence="2">BECK_BZ197</strain>
        <strain evidence="4">BECK_BZ198</strain>
        <strain evidence="3">BECK_BZ199</strain>
    </source>
</reference>
<dbReference type="EMBL" id="CAADFO010000164">
    <property type="protein sequence ID" value="VFK33544.1"/>
    <property type="molecule type" value="Genomic_DNA"/>
</dbReference>
<dbReference type="EMBL" id="CAADFQ010000093">
    <property type="protein sequence ID" value="VFK34953.1"/>
    <property type="molecule type" value="Genomic_DNA"/>
</dbReference>
<dbReference type="SUPFAM" id="SSF52129">
    <property type="entry name" value="Caspase-like"/>
    <property type="match status" value="1"/>
</dbReference>
<dbReference type="GO" id="GO:0004197">
    <property type="term" value="F:cysteine-type endopeptidase activity"/>
    <property type="evidence" value="ECO:0007669"/>
    <property type="project" value="InterPro"/>
</dbReference>
<proteinExistence type="predicted"/>
<feature type="domain" description="Peptidase C14 caspase" evidence="1">
    <location>
        <begin position="3"/>
        <end position="122"/>
    </location>
</feature>
<dbReference type="Gene3D" id="3.40.50.1460">
    <property type="match status" value="1"/>
</dbReference>
<sequence length="136" mass="14524">MNKIALLIGVGQYPATDLSPLPTAVNDIHALGKVLRHPEMGGFPESQVTLLENPGRVTMEAAIEKLFSKREQDDLALLYFSGHGIKDETGALHLATFETYKTSDGQLVRASAIPATIVNDHIHGAQPRPASGSDPG</sequence>
<evidence type="ECO:0000313" key="4">
    <source>
        <dbReference type="EMBL" id="VFK77063.1"/>
    </source>
</evidence>
<dbReference type="InterPro" id="IPR011600">
    <property type="entry name" value="Pept_C14_caspase"/>
</dbReference>
<gene>
    <name evidence="2" type="ORF">BECKMB1821G_GA0114241_11642</name>
    <name evidence="4" type="ORF">BECKMB1821H_GA0114242_10962</name>
    <name evidence="3" type="ORF">BECKMB1821I_GA0114274_10932</name>
</gene>
<protein>
    <submittedName>
        <fullName evidence="4">Caspase domain-containing protein</fullName>
    </submittedName>
</protein>
<dbReference type="InterPro" id="IPR029030">
    <property type="entry name" value="Caspase-like_dom_sf"/>
</dbReference>
<evidence type="ECO:0000313" key="3">
    <source>
        <dbReference type="EMBL" id="VFK34953.1"/>
    </source>
</evidence>